<protein>
    <recommendedName>
        <fullName evidence="8">DUF4870 domain-containing protein</fullName>
    </recommendedName>
</protein>
<dbReference type="PANTHER" id="PTHR36460">
    <property type="entry name" value="UPF0132 DOMAIN PROTEIN (AFU_ORTHOLOGUE AFUA_3G10255)"/>
    <property type="match status" value="1"/>
</dbReference>
<evidence type="ECO:0000256" key="4">
    <source>
        <dbReference type="ARBA" id="ARBA00023136"/>
    </source>
</evidence>
<keyword evidence="2 5" id="KW-0812">Transmembrane</keyword>
<feature type="transmembrane region" description="Helical" evidence="5">
    <location>
        <begin position="12"/>
        <end position="34"/>
    </location>
</feature>
<dbReference type="Proteomes" id="UP001628156">
    <property type="component" value="Unassembled WGS sequence"/>
</dbReference>
<organism evidence="6 7">
    <name type="scientific">Entamoeba nuttalli</name>
    <dbReference type="NCBI Taxonomy" id="412467"/>
    <lineage>
        <taxon>Eukaryota</taxon>
        <taxon>Amoebozoa</taxon>
        <taxon>Evosea</taxon>
        <taxon>Archamoebae</taxon>
        <taxon>Mastigamoebida</taxon>
        <taxon>Entamoebidae</taxon>
        <taxon>Entamoeba</taxon>
    </lineage>
</organism>
<gene>
    <name evidence="6" type="ORF">ENUP19_0083G0082</name>
</gene>
<evidence type="ECO:0000256" key="5">
    <source>
        <dbReference type="SAM" id="Phobius"/>
    </source>
</evidence>
<comment type="caution">
    <text evidence="6">The sequence shown here is derived from an EMBL/GenBank/DDBJ whole genome shotgun (WGS) entry which is preliminary data.</text>
</comment>
<name>A0ABQ0DFS2_9EUKA</name>
<proteinExistence type="predicted"/>
<accession>A0ABQ0DFS2</accession>
<comment type="subcellular location">
    <subcellularLocation>
        <location evidence="1">Membrane</location>
        <topology evidence="1">Multi-pass membrane protein</topology>
    </subcellularLocation>
</comment>
<evidence type="ECO:0000256" key="1">
    <source>
        <dbReference type="ARBA" id="ARBA00004141"/>
    </source>
</evidence>
<feature type="transmembrane region" description="Helical" evidence="5">
    <location>
        <begin position="46"/>
        <end position="69"/>
    </location>
</feature>
<keyword evidence="7" id="KW-1185">Reference proteome</keyword>
<evidence type="ECO:0000256" key="3">
    <source>
        <dbReference type="ARBA" id="ARBA00022989"/>
    </source>
</evidence>
<reference evidence="6 7" key="1">
    <citation type="journal article" date="2019" name="PLoS Negl. Trop. Dis.">
        <title>Whole genome sequencing of Entamoeba nuttalli reveals mammalian host-related molecular signatures and a novel octapeptide-repeat surface protein.</title>
        <authorList>
            <person name="Tanaka M."/>
            <person name="Makiuchi T."/>
            <person name="Komiyama T."/>
            <person name="Shiina T."/>
            <person name="Osaki K."/>
            <person name="Tachibana H."/>
        </authorList>
    </citation>
    <scope>NUCLEOTIDE SEQUENCE [LARGE SCALE GENOMIC DNA]</scope>
    <source>
        <strain evidence="6 7">P19-061405</strain>
    </source>
</reference>
<sequence>MSETGTTSCGLPVIVEAFLAEFFCLIGGIIVFVLEKTNIYCKAHAANAIIWGIIYCIMWVVLVIAAAIAGAAGSVVSTIFSIICAIIGFIWFIIWIFNWLMALIKAGSEEFFAVPGISSLALKWAEK</sequence>
<evidence type="ECO:0000313" key="7">
    <source>
        <dbReference type="Proteomes" id="UP001628156"/>
    </source>
</evidence>
<evidence type="ECO:0008006" key="8">
    <source>
        <dbReference type="Google" id="ProtNLM"/>
    </source>
</evidence>
<keyword evidence="3 5" id="KW-1133">Transmembrane helix</keyword>
<dbReference type="EMBL" id="BAAFRS010000083">
    <property type="protein sequence ID" value="GAB1221706.1"/>
    <property type="molecule type" value="Genomic_DNA"/>
</dbReference>
<dbReference type="Pfam" id="PF09685">
    <property type="entry name" value="MamF_MmsF"/>
    <property type="match status" value="1"/>
</dbReference>
<feature type="transmembrane region" description="Helical" evidence="5">
    <location>
        <begin position="75"/>
        <end position="97"/>
    </location>
</feature>
<dbReference type="InterPro" id="IPR019109">
    <property type="entry name" value="MamF_MmsF"/>
</dbReference>
<keyword evidence="4 5" id="KW-0472">Membrane</keyword>
<evidence type="ECO:0000313" key="6">
    <source>
        <dbReference type="EMBL" id="GAB1221706.1"/>
    </source>
</evidence>
<dbReference type="PANTHER" id="PTHR36460:SF1">
    <property type="entry name" value="UPF0132 DOMAIN PROTEIN (AFU_ORTHOLOGUE AFUA_3G10255)"/>
    <property type="match status" value="1"/>
</dbReference>
<evidence type="ECO:0000256" key="2">
    <source>
        <dbReference type="ARBA" id="ARBA00022692"/>
    </source>
</evidence>